<keyword evidence="4" id="KW-0482">Metalloprotease</keyword>
<name>A0ABU7XYM1_9FLAO</name>
<proteinExistence type="predicted"/>
<dbReference type="EMBL" id="JAODOP010000004">
    <property type="protein sequence ID" value="MEF3835618.1"/>
    <property type="molecule type" value="Genomic_DNA"/>
</dbReference>
<feature type="domain" description="DUF5117" evidence="3">
    <location>
        <begin position="118"/>
        <end position="309"/>
    </location>
</feature>
<feature type="domain" description="EcxA zinc-binding" evidence="2">
    <location>
        <begin position="474"/>
        <end position="788"/>
    </location>
</feature>
<dbReference type="CDD" id="cd04276">
    <property type="entry name" value="ZnMc_MMP_like_2"/>
    <property type="match status" value="1"/>
</dbReference>
<feature type="signal peptide" evidence="1">
    <location>
        <begin position="1"/>
        <end position="29"/>
    </location>
</feature>
<dbReference type="InterPro" id="IPR032534">
    <property type="entry name" value="EcxA_zinc-bd"/>
</dbReference>
<dbReference type="SUPFAM" id="SSF55486">
    <property type="entry name" value="Metalloproteases ('zincins'), catalytic domain"/>
    <property type="match status" value="1"/>
</dbReference>
<dbReference type="InterPro" id="IPR024079">
    <property type="entry name" value="MetalloPept_cat_dom_sf"/>
</dbReference>
<sequence>MKFKNLRTTKLICFALTLMLFSISENVQAQKRKKGKKKNQIEVVDKPAKKKTKVKTIAELVKSSKKIDGLFTIYQDTITGSIQMIISDDQINKEYIYFSQIADGVMDAGRIIRGSYRGSKVFKIEKYFDKIEFITQNISFYFDPESPLSKSKDANISNGNMASIKIESHDKKKGFYLIKADNLFLAETLSQIKRPRLPGAAPSAFKLGNLNKTKTKIDAIRNYDNNTDLAVEYVYSSPSVLNGGSNAVADGRNVSIKVFHSLIALPENDYEVRYDDPRVGYFITQVDDQTSTSATPYRDLVHRWNLKKKNPNATISEPVEPITWWIENSTPLEWRETIKNGVLQWNVAFEKAGFKNAMVVKIQPDDALWDAGDIRYNVLRWTSSPQPPFGGYGPSFVNPKTGQILGADIMLEYVHFTNRVMYDKLFDLTSLHKTFENSNMEEDHKMYCSLGHIMHENTLFGNAVLKATNASDLEMKRMKKEAMTALIMHEVGHTLGLNHNMKASQLFSPEQLADANFIKGKCLTGSVMDYAAINITKDRTKQGQYYDTAVGPYDVWAVQFGYTPFKTKQERTELLQQSTKPELIFGNDADDMRSPGKAIDPRVMVGDMSNDQIRYSIDRFEVINTMMRGIKDKFTKSGQSYQELRQAYYILSSQRGSAANVISRFIGGIYVDRAMAGQNGEKQPYTPVSLADQKRAMSALSKYVFAPNAFSAPNDLYNYLAMQRRGYNFRTPEDPKIHSQVLGYQKNVLNHILHYNTLQRITDSELYSNGYSLSTFMSDLNKAIFKADIYSNVNSFRQNLQLEYTNMLIDILTRKQNSRYTNNAKSMALYNLNNIKTMASNTGNISSRAHKQHLRTRIDNALKEVK</sequence>
<evidence type="ECO:0000259" key="2">
    <source>
        <dbReference type="Pfam" id="PF16313"/>
    </source>
</evidence>
<keyword evidence="1" id="KW-0732">Signal</keyword>
<evidence type="ECO:0000256" key="1">
    <source>
        <dbReference type="SAM" id="SignalP"/>
    </source>
</evidence>
<evidence type="ECO:0000313" key="4">
    <source>
        <dbReference type="EMBL" id="MEF3835618.1"/>
    </source>
</evidence>
<reference evidence="4 5" key="1">
    <citation type="submission" date="2022-09" db="EMBL/GenBank/DDBJ databases">
        <title>Genome sequencing of Flavivirga sp. MEBiC05379.</title>
        <authorList>
            <person name="Oh H.-M."/>
            <person name="Kwon K.K."/>
            <person name="Park M.J."/>
            <person name="Yang S.-H."/>
        </authorList>
    </citation>
    <scope>NUCLEOTIDE SEQUENCE [LARGE SCALE GENOMIC DNA]</scope>
    <source>
        <strain evidence="4 5">MEBiC05379</strain>
    </source>
</reference>
<accession>A0ABU7XYM1</accession>
<dbReference type="Gene3D" id="3.40.390.10">
    <property type="entry name" value="Collagenase (Catalytic Domain)"/>
    <property type="match status" value="1"/>
</dbReference>
<dbReference type="PANTHER" id="PTHR38478:SF1">
    <property type="entry name" value="ZINC DEPENDENT METALLOPROTEASE DOMAIN LIPOPROTEIN"/>
    <property type="match status" value="1"/>
</dbReference>
<protein>
    <submittedName>
        <fullName evidence="4">Zinc-dependent metalloprotease</fullName>
    </submittedName>
</protein>
<evidence type="ECO:0000313" key="5">
    <source>
        <dbReference type="Proteomes" id="UP001337305"/>
    </source>
</evidence>
<dbReference type="Proteomes" id="UP001337305">
    <property type="component" value="Unassembled WGS sequence"/>
</dbReference>
<evidence type="ECO:0000259" key="3">
    <source>
        <dbReference type="Pfam" id="PF17148"/>
    </source>
</evidence>
<dbReference type="Pfam" id="PF17148">
    <property type="entry name" value="DUF5117"/>
    <property type="match status" value="1"/>
</dbReference>
<keyword evidence="5" id="KW-1185">Reference proteome</keyword>
<dbReference type="Pfam" id="PF16313">
    <property type="entry name" value="DUF4953"/>
    <property type="match status" value="1"/>
</dbReference>
<dbReference type="InterPro" id="IPR033413">
    <property type="entry name" value="DUF5117"/>
</dbReference>
<comment type="caution">
    <text evidence="4">The sequence shown here is derived from an EMBL/GenBank/DDBJ whole genome shotgun (WGS) entry which is preliminary data.</text>
</comment>
<organism evidence="4 5">
    <name type="scientific">Flavivirga spongiicola</name>
    <dbReference type="NCBI Taxonomy" id="421621"/>
    <lineage>
        <taxon>Bacteria</taxon>
        <taxon>Pseudomonadati</taxon>
        <taxon>Bacteroidota</taxon>
        <taxon>Flavobacteriia</taxon>
        <taxon>Flavobacteriales</taxon>
        <taxon>Flavobacteriaceae</taxon>
        <taxon>Flavivirga</taxon>
    </lineage>
</organism>
<dbReference type="RefSeq" id="WP_303307899.1">
    <property type="nucleotide sequence ID" value="NZ_JAODOP010000004.1"/>
</dbReference>
<dbReference type="GO" id="GO:0008237">
    <property type="term" value="F:metallopeptidase activity"/>
    <property type="evidence" value="ECO:0007669"/>
    <property type="project" value="UniProtKB-KW"/>
</dbReference>
<dbReference type="PANTHER" id="PTHR38478">
    <property type="entry name" value="PEPTIDASE M1A AND M12B"/>
    <property type="match status" value="1"/>
</dbReference>
<feature type="chain" id="PRO_5046394805" evidence="1">
    <location>
        <begin position="30"/>
        <end position="866"/>
    </location>
</feature>
<keyword evidence="4" id="KW-0645">Protease</keyword>
<dbReference type="InterPro" id="IPR034032">
    <property type="entry name" value="Zn_MMP-like_bac"/>
</dbReference>
<keyword evidence="4" id="KW-0378">Hydrolase</keyword>
<gene>
    <name evidence="4" type="ORF">N1F79_21005</name>
</gene>